<evidence type="ECO:0000313" key="9">
    <source>
        <dbReference type="EMBL" id="MRI85509.1"/>
    </source>
</evidence>
<reference evidence="9 10" key="1">
    <citation type="submission" date="2019-11" db="EMBL/GenBank/DDBJ databases">
        <title>Characterisation of Fundicoccus ignavus gen. nov. sp. nov., a novel genus of the family Aerococcaceae isolated from bulk tank milk.</title>
        <authorList>
            <person name="Siebert A."/>
            <person name="Huptas C."/>
            <person name="Wenning M."/>
            <person name="Scherer S."/>
            <person name="Doll E.V."/>
        </authorList>
    </citation>
    <scope>NUCLEOTIDE SEQUENCE [LARGE SCALE GENOMIC DNA]</scope>
    <source>
        <strain evidence="9 10">WS4759</strain>
    </source>
</reference>
<dbReference type="RefSeq" id="WP_153863510.1">
    <property type="nucleotide sequence ID" value="NZ_WJQS01000004.1"/>
</dbReference>
<dbReference type="GO" id="GO:0003735">
    <property type="term" value="F:structural constituent of ribosome"/>
    <property type="evidence" value="ECO:0007669"/>
    <property type="project" value="InterPro"/>
</dbReference>
<organism evidence="9 10">
    <name type="scientific">Fundicoccus ignavus</name>
    <dbReference type="NCBI Taxonomy" id="2664442"/>
    <lineage>
        <taxon>Bacteria</taxon>
        <taxon>Bacillati</taxon>
        <taxon>Bacillota</taxon>
        <taxon>Bacilli</taxon>
        <taxon>Lactobacillales</taxon>
        <taxon>Aerococcaceae</taxon>
        <taxon>Fundicoccus</taxon>
    </lineage>
</organism>
<evidence type="ECO:0000259" key="7">
    <source>
        <dbReference type="Pfam" id="PF01386"/>
    </source>
</evidence>
<protein>
    <recommendedName>
        <fullName evidence="5">Large ribosomal subunit protein bL25</fullName>
    </recommendedName>
    <alternativeName>
        <fullName evidence="5">General stress protein CTC</fullName>
    </alternativeName>
</protein>
<feature type="compositionally biased region" description="Acidic residues" evidence="6">
    <location>
        <begin position="180"/>
        <end position="190"/>
    </location>
</feature>
<dbReference type="Pfam" id="PF14693">
    <property type="entry name" value="Ribosomal_TL5_C"/>
    <property type="match status" value="1"/>
</dbReference>
<name>A0A6I2GJV2_9LACT</name>
<feature type="domain" description="Large ribosomal subunit protein bL25 beta" evidence="8">
    <location>
        <begin position="97"/>
        <end position="177"/>
    </location>
</feature>
<accession>A0A6I2GJV2</accession>
<dbReference type="NCBIfam" id="TIGR00731">
    <property type="entry name" value="bL25_bact_ctc"/>
    <property type="match status" value="1"/>
</dbReference>
<dbReference type="SUPFAM" id="SSF50715">
    <property type="entry name" value="Ribosomal protein L25-like"/>
    <property type="match status" value="1"/>
</dbReference>
<dbReference type="GO" id="GO:0008097">
    <property type="term" value="F:5S rRNA binding"/>
    <property type="evidence" value="ECO:0007669"/>
    <property type="project" value="InterPro"/>
</dbReference>
<dbReference type="PANTHER" id="PTHR33284:SF1">
    <property type="entry name" value="RIBOSOMAL PROTEIN L25_GLN-TRNA SYNTHETASE, ANTI-CODON-BINDING DOMAIN-CONTAINING PROTEIN"/>
    <property type="match status" value="1"/>
</dbReference>
<keyword evidence="1 5" id="KW-0699">rRNA-binding</keyword>
<dbReference type="Proteomes" id="UP000430975">
    <property type="component" value="Unassembled WGS sequence"/>
</dbReference>
<evidence type="ECO:0000256" key="3">
    <source>
        <dbReference type="ARBA" id="ARBA00022980"/>
    </source>
</evidence>
<dbReference type="GO" id="GO:0022625">
    <property type="term" value="C:cytosolic large ribosomal subunit"/>
    <property type="evidence" value="ECO:0007669"/>
    <property type="project" value="TreeGrafter"/>
</dbReference>
<keyword evidence="10" id="KW-1185">Reference proteome</keyword>
<evidence type="ECO:0000256" key="4">
    <source>
        <dbReference type="ARBA" id="ARBA00023274"/>
    </source>
</evidence>
<evidence type="ECO:0000256" key="2">
    <source>
        <dbReference type="ARBA" id="ARBA00022884"/>
    </source>
</evidence>
<dbReference type="Gene3D" id="2.170.120.20">
    <property type="entry name" value="Ribosomal protein L25, beta domain"/>
    <property type="match status" value="1"/>
</dbReference>
<comment type="similarity">
    <text evidence="5">Belongs to the bacterial ribosomal protein bL25 family. CTC subfamily.</text>
</comment>
<dbReference type="InterPro" id="IPR001021">
    <property type="entry name" value="Ribosomal_bL25_long"/>
</dbReference>
<dbReference type="Pfam" id="PF01386">
    <property type="entry name" value="Ribosomal_L25p"/>
    <property type="match status" value="1"/>
</dbReference>
<comment type="subunit">
    <text evidence="5">Part of the 50S ribosomal subunit; part of the 5S rRNA/L5/L18/L25 subcomplex. Contacts the 5S rRNA. Binds to the 5S rRNA independently of L5 and L18.</text>
</comment>
<keyword evidence="4 5" id="KW-0687">Ribonucleoprotein</keyword>
<dbReference type="InterPro" id="IPR020056">
    <property type="entry name" value="Rbsml_bL25/Gln-tRNA_synth_N"/>
</dbReference>
<feature type="domain" description="Large ribosomal subunit protein bL25 L25" evidence="7">
    <location>
        <begin position="3"/>
        <end position="89"/>
    </location>
</feature>
<dbReference type="PANTHER" id="PTHR33284">
    <property type="entry name" value="RIBOSOMAL PROTEIN L25/GLN-TRNA SYNTHETASE, ANTI-CODON-BINDING DOMAIN-CONTAINING PROTEIN"/>
    <property type="match status" value="1"/>
</dbReference>
<dbReference type="CDD" id="cd00495">
    <property type="entry name" value="Ribosomal_L25_TL5_CTC"/>
    <property type="match status" value="1"/>
</dbReference>
<dbReference type="InterPro" id="IPR037121">
    <property type="entry name" value="Ribosomal_bL25_C"/>
</dbReference>
<dbReference type="HAMAP" id="MF_01334">
    <property type="entry name" value="Ribosomal_bL25_CTC"/>
    <property type="match status" value="1"/>
</dbReference>
<comment type="caution">
    <text evidence="9">The sequence shown here is derived from an EMBL/GenBank/DDBJ whole genome shotgun (WGS) entry which is preliminary data.</text>
</comment>
<evidence type="ECO:0000313" key="10">
    <source>
        <dbReference type="Proteomes" id="UP000430975"/>
    </source>
</evidence>
<dbReference type="EMBL" id="WJQS01000004">
    <property type="protein sequence ID" value="MRI85509.1"/>
    <property type="molecule type" value="Genomic_DNA"/>
</dbReference>
<feature type="region of interest" description="Disordered" evidence="6">
    <location>
        <begin position="176"/>
        <end position="202"/>
    </location>
</feature>
<dbReference type="GO" id="GO:0006412">
    <property type="term" value="P:translation"/>
    <property type="evidence" value="ECO:0007669"/>
    <property type="project" value="UniProtKB-UniRule"/>
</dbReference>
<gene>
    <name evidence="5" type="primary">rplY</name>
    <name evidence="5" type="synonym">ctc</name>
    <name evidence="9" type="ORF">GIY09_06405</name>
</gene>
<proteinExistence type="inferred from homology"/>
<dbReference type="InterPro" id="IPR020057">
    <property type="entry name" value="Ribosomal_bL25_b-dom"/>
</dbReference>
<dbReference type="InterPro" id="IPR029751">
    <property type="entry name" value="Ribosomal_L25_dom"/>
</dbReference>
<dbReference type="Gene3D" id="2.40.240.10">
    <property type="entry name" value="Ribosomal Protein L25, Chain P"/>
    <property type="match status" value="1"/>
</dbReference>
<dbReference type="AlphaFoldDB" id="A0A6I2GJV2"/>
<evidence type="ECO:0000256" key="1">
    <source>
        <dbReference type="ARBA" id="ARBA00022730"/>
    </source>
</evidence>
<evidence type="ECO:0000256" key="5">
    <source>
        <dbReference type="HAMAP-Rule" id="MF_01334"/>
    </source>
</evidence>
<evidence type="ECO:0000256" key="6">
    <source>
        <dbReference type="SAM" id="MobiDB-lite"/>
    </source>
</evidence>
<dbReference type="InterPro" id="IPR020930">
    <property type="entry name" value="Ribosomal_uL5_bac-type"/>
</dbReference>
<comment type="function">
    <text evidence="5">This is one of the proteins that binds to the 5S RNA in the ribosome where it forms part of the central protuberance.</text>
</comment>
<dbReference type="InterPro" id="IPR011035">
    <property type="entry name" value="Ribosomal_bL25/Gln-tRNA_synth"/>
</dbReference>
<evidence type="ECO:0000259" key="8">
    <source>
        <dbReference type="Pfam" id="PF14693"/>
    </source>
</evidence>
<keyword evidence="3 5" id="KW-0689">Ribosomal protein</keyword>
<keyword evidence="2 5" id="KW-0694">RNA-binding</keyword>
<sequence length="202" mass="21894">MAIKADVRTSTGTSASRKARKAGFIPVTLYGNGIETVSLTVDRREFDALLKREGANAVFDLEYDGNVQKVWIKDFAKASLQDEFYSLDLEAISKDQKLTVDVPLVLINEETVKEGIVELIANTVQVETTPDNIPSNIEIDVEGLVIGDVKTVADLSIPANVEVLDDGEQTVVTVSAPTEVPEESDEEVAEPEVIGSEESQEA</sequence>